<reference evidence="2 3" key="1">
    <citation type="submission" date="2015-01" db="EMBL/GenBank/DDBJ databases">
        <title>Evolution of Trichinella species and genotypes.</title>
        <authorList>
            <person name="Korhonen P.K."/>
            <person name="Edoardo P."/>
            <person name="Giuseppe L.R."/>
            <person name="Gasser R.B."/>
        </authorList>
    </citation>
    <scope>NUCLEOTIDE SEQUENCE [LARGE SCALE GENOMIC DNA]</scope>
    <source>
        <strain evidence="2">ISS120</strain>
    </source>
</reference>
<dbReference type="AlphaFoldDB" id="A0A0V1D582"/>
<accession>A0A0V1D582</accession>
<evidence type="ECO:0000313" key="3">
    <source>
        <dbReference type="Proteomes" id="UP000054653"/>
    </source>
</evidence>
<protein>
    <submittedName>
        <fullName evidence="2">Uncharacterized protein</fullName>
    </submittedName>
</protein>
<name>A0A0V1D582_TRIBR</name>
<comment type="caution">
    <text evidence="2">The sequence shown here is derived from an EMBL/GenBank/DDBJ whole genome shotgun (WGS) entry which is preliminary data.</text>
</comment>
<feature type="signal peptide" evidence="1">
    <location>
        <begin position="1"/>
        <end position="20"/>
    </location>
</feature>
<dbReference type="Proteomes" id="UP000054653">
    <property type="component" value="Unassembled WGS sequence"/>
</dbReference>
<organism evidence="2 3">
    <name type="scientific">Trichinella britovi</name>
    <name type="common">Parasitic roundworm</name>
    <dbReference type="NCBI Taxonomy" id="45882"/>
    <lineage>
        <taxon>Eukaryota</taxon>
        <taxon>Metazoa</taxon>
        <taxon>Ecdysozoa</taxon>
        <taxon>Nematoda</taxon>
        <taxon>Enoplea</taxon>
        <taxon>Dorylaimia</taxon>
        <taxon>Trichinellida</taxon>
        <taxon>Trichinellidae</taxon>
        <taxon>Trichinella</taxon>
    </lineage>
</organism>
<keyword evidence="1" id="KW-0732">Signal</keyword>
<dbReference type="EMBL" id="JYDI01000047">
    <property type="protein sequence ID" value="KRY56099.1"/>
    <property type="molecule type" value="Genomic_DNA"/>
</dbReference>
<sequence>MKFLLNFNLTLSELITKVQADCDKRSHVFTGMDLKKQLALIGFKLLTLAIPNGALTTTLGKLTIVYSDLSLSI</sequence>
<keyword evidence="3" id="KW-1185">Reference proteome</keyword>
<gene>
    <name evidence="2" type="ORF">T03_16068</name>
</gene>
<feature type="chain" id="PRO_5006876498" evidence="1">
    <location>
        <begin position="21"/>
        <end position="73"/>
    </location>
</feature>
<proteinExistence type="predicted"/>
<evidence type="ECO:0000313" key="2">
    <source>
        <dbReference type="EMBL" id="KRY56099.1"/>
    </source>
</evidence>
<evidence type="ECO:0000256" key="1">
    <source>
        <dbReference type="SAM" id="SignalP"/>
    </source>
</evidence>